<dbReference type="Proteomes" id="UP000184356">
    <property type="component" value="Unassembled WGS sequence"/>
</dbReference>
<reference evidence="5" key="1">
    <citation type="journal article" date="2017" name="Genome Biol.">
        <title>Comparative genomics reveals high biological diversity and specific adaptations in the industrially and medically important fungal genus Aspergillus.</title>
        <authorList>
            <person name="de Vries R.P."/>
            <person name="Riley R."/>
            <person name="Wiebenga A."/>
            <person name="Aguilar-Osorio G."/>
            <person name="Amillis S."/>
            <person name="Uchima C.A."/>
            <person name="Anderluh G."/>
            <person name="Asadollahi M."/>
            <person name="Askin M."/>
            <person name="Barry K."/>
            <person name="Battaglia E."/>
            <person name="Bayram O."/>
            <person name="Benocci T."/>
            <person name="Braus-Stromeyer S.A."/>
            <person name="Caldana C."/>
            <person name="Canovas D."/>
            <person name="Cerqueira G.C."/>
            <person name="Chen F."/>
            <person name="Chen W."/>
            <person name="Choi C."/>
            <person name="Clum A."/>
            <person name="Dos Santos R.A."/>
            <person name="Damasio A.R."/>
            <person name="Diallinas G."/>
            <person name="Emri T."/>
            <person name="Fekete E."/>
            <person name="Flipphi M."/>
            <person name="Freyberg S."/>
            <person name="Gallo A."/>
            <person name="Gournas C."/>
            <person name="Habgood R."/>
            <person name="Hainaut M."/>
            <person name="Harispe M.L."/>
            <person name="Henrissat B."/>
            <person name="Hilden K.S."/>
            <person name="Hope R."/>
            <person name="Hossain A."/>
            <person name="Karabika E."/>
            <person name="Karaffa L."/>
            <person name="Karanyi Z."/>
            <person name="Krasevec N."/>
            <person name="Kuo A."/>
            <person name="Kusch H."/>
            <person name="LaButti K."/>
            <person name="Lagendijk E.L."/>
            <person name="Lapidus A."/>
            <person name="Levasseur A."/>
            <person name="Lindquist E."/>
            <person name="Lipzen A."/>
            <person name="Logrieco A.F."/>
            <person name="MacCabe A."/>
            <person name="Maekelae M.R."/>
            <person name="Malavazi I."/>
            <person name="Melin P."/>
            <person name="Meyer V."/>
            <person name="Mielnichuk N."/>
            <person name="Miskei M."/>
            <person name="Molnar A.P."/>
            <person name="Mule G."/>
            <person name="Ngan C.Y."/>
            <person name="Orejas M."/>
            <person name="Orosz E."/>
            <person name="Ouedraogo J.P."/>
            <person name="Overkamp K.M."/>
            <person name="Park H.-S."/>
            <person name="Perrone G."/>
            <person name="Piumi F."/>
            <person name="Punt P.J."/>
            <person name="Ram A.F."/>
            <person name="Ramon A."/>
            <person name="Rauscher S."/>
            <person name="Record E."/>
            <person name="Riano-Pachon D.M."/>
            <person name="Robert V."/>
            <person name="Roehrig J."/>
            <person name="Ruller R."/>
            <person name="Salamov A."/>
            <person name="Salih N.S."/>
            <person name="Samson R.A."/>
            <person name="Sandor E."/>
            <person name="Sanguinetti M."/>
            <person name="Schuetze T."/>
            <person name="Sepcic K."/>
            <person name="Shelest E."/>
            <person name="Sherlock G."/>
            <person name="Sophianopoulou V."/>
            <person name="Squina F.M."/>
            <person name="Sun H."/>
            <person name="Susca A."/>
            <person name="Todd R.B."/>
            <person name="Tsang A."/>
            <person name="Unkles S.E."/>
            <person name="van de Wiele N."/>
            <person name="van Rossen-Uffink D."/>
            <person name="Oliveira J.V."/>
            <person name="Vesth T.C."/>
            <person name="Visser J."/>
            <person name="Yu J.-H."/>
            <person name="Zhou M."/>
            <person name="Andersen M.R."/>
            <person name="Archer D.B."/>
            <person name="Baker S.E."/>
            <person name="Benoit I."/>
            <person name="Brakhage A.A."/>
            <person name="Braus G.H."/>
            <person name="Fischer R."/>
            <person name="Frisvad J.C."/>
            <person name="Goldman G.H."/>
            <person name="Houbraken J."/>
            <person name="Oakley B."/>
            <person name="Pocsi I."/>
            <person name="Scazzocchio C."/>
            <person name="Seiboth B."/>
            <person name="vanKuyk P.A."/>
            <person name="Wortman J."/>
            <person name="Dyer P.S."/>
            <person name="Grigoriev I.V."/>
        </authorList>
    </citation>
    <scope>NUCLEOTIDE SEQUENCE [LARGE SCALE GENOMIC DNA]</scope>
    <source>
        <strain evidence="5">CBS 593.65</strain>
    </source>
</reference>
<gene>
    <name evidence="4" type="ORF">ASPSYDRAFT_43457</name>
</gene>
<evidence type="ECO:0008006" key="6">
    <source>
        <dbReference type="Google" id="ProtNLM"/>
    </source>
</evidence>
<accession>A0A1L9TQ34</accession>
<dbReference type="EMBL" id="KV878584">
    <property type="protein sequence ID" value="OJJ61544.1"/>
    <property type="molecule type" value="Genomic_DNA"/>
</dbReference>
<keyword evidence="2" id="KW-0472">Membrane</keyword>
<keyword evidence="5" id="KW-1185">Reference proteome</keyword>
<evidence type="ECO:0000313" key="5">
    <source>
        <dbReference type="Proteomes" id="UP000184356"/>
    </source>
</evidence>
<feature type="chain" id="PRO_5012499363" description="Gram-positive cocci surface proteins LPxTG domain-containing protein" evidence="3">
    <location>
        <begin position="23"/>
        <end position="253"/>
    </location>
</feature>
<organism evidence="4 5">
    <name type="scientific">Aspergillus sydowii CBS 593.65</name>
    <dbReference type="NCBI Taxonomy" id="1036612"/>
    <lineage>
        <taxon>Eukaryota</taxon>
        <taxon>Fungi</taxon>
        <taxon>Dikarya</taxon>
        <taxon>Ascomycota</taxon>
        <taxon>Pezizomycotina</taxon>
        <taxon>Eurotiomycetes</taxon>
        <taxon>Eurotiomycetidae</taxon>
        <taxon>Eurotiales</taxon>
        <taxon>Aspergillaceae</taxon>
        <taxon>Aspergillus</taxon>
        <taxon>Aspergillus subgen. Nidulantes</taxon>
    </lineage>
</organism>
<dbReference type="RefSeq" id="XP_040705350.1">
    <property type="nucleotide sequence ID" value="XM_040846656.1"/>
</dbReference>
<evidence type="ECO:0000256" key="3">
    <source>
        <dbReference type="SAM" id="SignalP"/>
    </source>
</evidence>
<feature type="compositionally biased region" description="Acidic residues" evidence="1">
    <location>
        <begin position="176"/>
        <end position="197"/>
    </location>
</feature>
<evidence type="ECO:0000256" key="2">
    <source>
        <dbReference type="SAM" id="Phobius"/>
    </source>
</evidence>
<proteinExistence type="predicted"/>
<protein>
    <recommendedName>
        <fullName evidence="6">Gram-positive cocci surface proteins LPxTG domain-containing protein</fullName>
    </recommendedName>
</protein>
<dbReference type="GeneID" id="63762729"/>
<keyword evidence="2" id="KW-0812">Transmembrane</keyword>
<feature type="signal peptide" evidence="3">
    <location>
        <begin position="1"/>
        <end position="22"/>
    </location>
</feature>
<feature type="region of interest" description="Disordered" evidence="1">
    <location>
        <begin position="230"/>
        <end position="253"/>
    </location>
</feature>
<dbReference type="STRING" id="1036612.A0A1L9TQ34"/>
<evidence type="ECO:0000256" key="1">
    <source>
        <dbReference type="SAM" id="MobiDB-lite"/>
    </source>
</evidence>
<dbReference type="VEuPathDB" id="FungiDB:ASPSYDRAFT_43457"/>
<sequence>MKTASAVLFLLAAAARVRTTLAVADGDDGTVEEDSMDDVDMYITPTSGQAVPTNSLVVEWAYDGYLTGAATIGVFYYPDEEDTDDYTTSRTTVDWSESSVTIPPSDLPHVDPGSTNSIWVDVFTITAGDGSDLLDYWTVSPYIALYAPETHTPSTVTQTVTASPSTDPGPTPTGEGEGESEGGEGEGELGGDGDGDADGGLSAGGKAGVGVGVSAGAILVAAGAFLLVRRRKRQEPKTIREIPATSATNLHGP</sequence>
<dbReference type="AlphaFoldDB" id="A0A1L9TQ34"/>
<dbReference type="OrthoDB" id="4510553at2759"/>
<feature type="compositionally biased region" description="Low complexity" evidence="1">
    <location>
        <begin position="154"/>
        <end position="166"/>
    </location>
</feature>
<name>A0A1L9TQ34_9EURO</name>
<evidence type="ECO:0000313" key="4">
    <source>
        <dbReference type="EMBL" id="OJJ61544.1"/>
    </source>
</evidence>
<keyword evidence="2" id="KW-1133">Transmembrane helix</keyword>
<keyword evidence="3" id="KW-0732">Signal</keyword>
<feature type="transmembrane region" description="Helical" evidence="2">
    <location>
        <begin position="207"/>
        <end position="228"/>
    </location>
</feature>
<feature type="region of interest" description="Disordered" evidence="1">
    <location>
        <begin position="154"/>
        <end position="206"/>
    </location>
</feature>